<protein>
    <submittedName>
        <fullName evidence="2">Uncharacterized protein</fullName>
    </submittedName>
</protein>
<sequence>MGATCTATLAERVRTPGRDPARPPPGPRPNALPGRRPDGPRSTGSTRAAGVRPVPPAARVAIGRQMPA</sequence>
<feature type="region of interest" description="Disordered" evidence="1">
    <location>
        <begin position="1"/>
        <end position="68"/>
    </location>
</feature>
<dbReference type="EMBL" id="JXZB01000001">
    <property type="protein sequence ID" value="KIQ67140.1"/>
    <property type="molecule type" value="Genomic_DNA"/>
</dbReference>
<keyword evidence="3" id="KW-1185">Reference proteome</keyword>
<dbReference type="Proteomes" id="UP000032066">
    <property type="component" value="Unassembled WGS sequence"/>
</dbReference>
<organism evidence="2 3">
    <name type="scientific">Kitasatospora griseola</name>
    <name type="common">Streptomyces griseolosporeus</name>
    <dbReference type="NCBI Taxonomy" id="2064"/>
    <lineage>
        <taxon>Bacteria</taxon>
        <taxon>Bacillati</taxon>
        <taxon>Actinomycetota</taxon>
        <taxon>Actinomycetes</taxon>
        <taxon>Kitasatosporales</taxon>
        <taxon>Streptomycetaceae</taxon>
        <taxon>Kitasatospora</taxon>
    </lineage>
</organism>
<dbReference type="STRING" id="2064.TR51_07305"/>
<comment type="caution">
    <text evidence="2">The sequence shown here is derived from an EMBL/GenBank/DDBJ whole genome shotgun (WGS) entry which is preliminary data.</text>
</comment>
<evidence type="ECO:0000313" key="2">
    <source>
        <dbReference type="EMBL" id="KIQ67140.1"/>
    </source>
</evidence>
<name>A0A0D0NFQ8_KITGR</name>
<evidence type="ECO:0000313" key="3">
    <source>
        <dbReference type="Proteomes" id="UP000032066"/>
    </source>
</evidence>
<dbReference type="AlphaFoldDB" id="A0A0D0NFQ8"/>
<accession>A0A0D0NFQ8</accession>
<reference evidence="2 3" key="1">
    <citation type="submission" date="2015-02" db="EMBL/GenBank/DDBJ databases">
        <title>Draft genome sequence of Kitasatospora griseola MF730-N6, a bafilomycin, terpentecin and satosporin producer.</title>
        <authorList>
            <person name="Arens J.C."/>
            <person name="Haltli B."/>
            <person name="Kerr R.G."/>
        </authorList>
    </citation>
    <scope>NUCLEOTIDE SEQUENCE [LARGE SCALE GENOMIC DNA]</scope>
    <source>
        <strain evidence="2 3">MF730-N6</strain>
    </source>
</reference>
<proteinExistence type="predicted"/>
<evidence type="ECO:0000256" key="1">
    <source>
        <dbReference type="SAM" id="MobiDB-lite"/>
    </source>
</evidence>
<feature type="compositionally biased region" description="Basic and acidic residues" evidence="1">
    <location>
        <begin position="11"/>
        <end position="21"/>
    </location>
</feature>
<gene>
    <name evidence="2" type="ORF">TR51_07305</name>
</gene>
<dbReference type="PATRIC" id="fig|2064.6.peg.1594"/>
<feature type="compositionally biased region" description="Low complexity" evidence="1">
    <location>
        <begin position="47"/>
        <end position="61"/>
    </location>
</feature>